<sequence>MSGYSYTGGPSRCSAYWQEFTKCYASVDSPKECKLPRDDYLECVHRTKEKARNAQIQAEYVRRQAQALLDHKNELDAQADGVPTRVGLIPSPPAESK</sequence>
<dbReference type="AlphaFoldDB" id="A0AAD6TQY2"/>
<comment type="subunit">
    <text evidence="5">Mammalian complex I is composed of 45 different subunits. This is a component of the iron-sulfur (IP) fragment of the enzyme.</text>
</comment>
<reference evidence="18" key="1">
    <citation type="submission" date="2023-03" db="EMBL/GenBank/DDBJ databases">
        <title>Massive genome expansion in bonnet fungi (Mycena s.s.) driven by repeated elements and novel gene families across ecological guilds.</title>
        <authorList>
            <consortium name="Lawrence Berkeley National Laboratory"/>
            <person name="Harder C.B."/>
            <person name="Miyauchi S."/>
            <person name="Viragh M."/>
            <person name="Kuo A."/>
            <person name="Thoen E."/>
            <person name="Andreopoulos B."/>
            <person name="Lu D."/>
            <person name="Skrede I."/>
            <person name="Drula E."/>
            <person name="Henrissat B."/>
            <person name="Morin E."/>
            <person name="Kohler A."/>
            <person name="Barry K."/>
            <person name="LaButti K."/>
            <person name="Morin E."/>
            <person name="Salamov A."/>
            <person name="Lipzen A."/>
            <person name="Mereny Z."/>
            <person name="Hegedus B."/>
            <person name="Baldrian P."/>
            <person name="Stursova M."/>
            <person name="Weitz H."/>
            <person name="Taylor A."/>
            <person name="Grigoriev I.V."/>
            <person name="Nagy L.G."/>
            <person name="Martin F."/>
            <person name="Kauserud H."/>
        </authorList>
    </citation>
    <scope>NUCLEOTIDE SEQUENCE</scope>
    <source>
        <strain evidence="18">CBHHK173m</strain>
    </source>
</reference>
<keyword evidence="13 16" id="KW-1015">Disulfide bond</keyword>
<keyword evidence="8" id="KW-0679">Respiratory chain</keyword>
<dbReference type="Proteomes" id="UP001222325">
    <property type="component" value="Unassembled WGS sequence"/>
</dbReference>
<dbReference type="GO" id="GO:0005743">
    <property type="term" value="C:mitochondrial inner membrane"/>
    <property type="evidence" value="ECO:0007669"/>
    <property type="project" value="UniProtKB-SubCell"/>
</dbReference>
<accession>A0AAD6TQY2</accession>
<evidence type="ECO:0000256" key="5">
    <source>
        <dbReference type="ARBA" id="ARBA00011261"/>
    </source>
</evidence>
<evidence type="ECO:0000256" key="14">
    <source>
        <dbReference type="ARBA" id="ARBA00031222"/>
    </source>
</evidence>
<evidence type="ECO:0000313" key="18">
    <source>
        <dbReference type="EMBL" id="KAJ7075283.1"/>
    </source>
</evidence>
<gene>
    <name evidence="18" type="ORF">B0H15DRAFT_867273</name>
</gene>
<dbReference type="EMBL" id="JARJCN010000099">
    <property type="protein sequence ID" value="KAJ7075283.1"/>
    <property type="molecule type" value="Genomic_DNA"/>
</dbReference>
<evidence type="ECO:0000256" key="1">
    <source>
        <dbReference type="ARBA" id="ARBA00003195"/>
    </source>
</evidence>
<evidence type="ECO:0000313" key="19">
    <source>
        <dbReference type="Proteomes" id="UP001222325"/>
    </source>
</evidence>
<proteinExistence type="inferred from homology"/>
<keyword evidence="7" id="KW-0813">Transport</keyword>
<dbReference type="Pfam" id="PF10200">
    <property type="entry name" value="Ndufs5"/>
    <property type="match status" value="1"/>
</dbReference>
<dbReference type="PANTHER" id="PTHR15224:SF1">
    <property type="entry name" value="NADH DEHYDROGENASE [UBIQUINONE] IRON-SULFUR PROTEIN 5"/>
    <property type="match status" value="1"/>
</dbReference>
<evidence type="ECO:0000256" key="4">
    <source>
        <dbReference type="ARBA" id="ARBA00007372"/>
    </source>
</evidence>
<evidence type="ECO:0000256" key="9">
    <source>
        <dbReference type="ARBA" id="ARBA00022792"/>
    </source>
</evidence>
<comment type="similarity">
    <text evidence="4">Belongs to the complex I NDUFS5 subunit family.</text>
</comment>
<protein>
    <recommendedName>
        <fullName evidence="6">NADH dehydrogenase [ubiquinone] iron-sulfur protein 5</fullName>
    </recommendedName>
    <alternativeName>
        <fullName evidence="14">Complex I-15 kDa</fullName>
    </alternativeName>
    <alternativeName>
        <fullName evidence="15">NADH-ubiquinone oxidoreductase 15 kDa subunit</fullName>
    </alternativeName>
</protein>
<evidence type="ECO:0000256" key="7">
    <source>
        <dbReference type="ARBA" id="ARBA00022448"/>
    </source>
</evidence>
<evidence type="ECO:0000256" key="10">
    <source>
        <dbReference type="ARBA" id="ARBA00022982"/>
    </source>
</evidence>
<dbReference type="GO" id="GO:0005758">
    <property type="term" value="C:mitochondrial intermembrane space"/>
    <property type="evidence" value="ECO:0007669"/>
    <property type="project" value="UniProtKB-SubCell"/>
</dbReference>
<evidence type="ECO:0000256" key="15">
    <source>
        <dbReference type="ARBA" id="ARBA00032739"/>
    </source>
</evidence>
<evidence type="ECO:0000256" key="2">
    <source>
        <dbReference type="ARBA" id="ARBA00004569"/>
    </source>
</evidence>
<keyword evidence="12" id="KW-0472">Membrane</keyword>
<dbReference type="CDD" id="cd24141">
    <property type="entry name" value="NDUFS5-like"/>
    <property type="match status" value="1"/>
</dbReference>
<comment type="subcellular location">
    <subcellularLocation>
        <location evidence="3">Mitochondrion inner membrane</location>
        <topology evidence="3">Peripheral membrane protein</topology>
    </subcellularLocation>
    <subcellularLocation>
        <location evidence="2">Mitochondrion intermembrane space</location>
    </subcellularLocation>
</comment>
<evidence type="ECO:0000256" key="13">
    <source>
        <dbReference type="ARBA" id="ARBA00023157"/>
    </source>
</evidence>
<evidence type="ECO:0000256" key="16">
    <source>
        <dbReference type="PIRSR" id="PIRSR619342-50"/>
    </source>
</evidence>
<feature type="disulfide bond" evidence="16">
    <location>
        <begin position="13"/>
        <end position="43"/>
    </location>
</feature>
<keyword evidence="19" id="KW-1185">Reference proteome</keyword>
<keyword evidence="10" id="KW-0249">Electron transport</keyword>
<evidence type="ECO:0000256" key="3">
    <source>
        <dbReference type="ARBA" id="ARBA00004637"/>
    </source>
</evidence>
<feature type="region of interest" description="Disordered" evidence="17">
    <location>
        <begin position="78"/>
        <end position="97"/>
    </location>
</feature>
<comment type="function">
    <text evidence="1">Accessory subunit of the mitochondrial membrane respiratory chain NADH dehydrogenase (Complex I), that is believed not to be involved in catalysis. Complex I functions in the transfer of electrons from NADH to the respiratory chain. The immediate electron acceptor for the enzyme is believed to be ubiquinone.</text>
</comment>
<evidence type="ECO:0000256" key="11">
    <source>
        <dbReference type="ARBA" id="ARBA00023128"/>
    </source>
</evidence>
<keyword evidence="9" id="KW-0999">Mitochondrion inner membrane</keyword>
<comment type="caution">
    <text evidence="18">The sequence shown here is derived from an EMBL/GenBank/DDBJ whole genome shotgun (WGS) entry which is preliminary data.</text>
</comment>
<evidence type="ECO:0000256" key="17">
    <source>
        <dbReference type="SAM" id="MobiDB-lite"/>
    </source>
</evidence>
<evidence type="ECO:0000256" key="8">
    <source>
        <dbReference type="ARBA" id="ARBA00022660"/>
    </source>
</evidence>
<name>A0AAD6TQY2_9AGAR</name>
<organism evidence="18 19">
    <name type="scientific">Mycena belliarum</name>
    <dbReference type="NCBI Taxonomy" id="1033014"/>
    <lineage>
        <taxon>Eukaryota</taxon>
        <taxon>Fungi</taxon>
        <taxon>Dikarya</taxon>
        <taxon>Basidiomycota</taxon>
        <taxon>Agaricomycotina</taxon>
        <taxon>Agaricomycetes</taxon>
        <taxon>Agaricomycetidae</taxon>
        <taxon>Agaricales</taxon>
        <taxon>Marasmiineae</taxon>
        <taxon>Mycenaceae</taxon>
        <taxon>Mycena</taxon>
    </lineage>
</organism>
<dbReference type="GO" id="GO:0032981">
    <property type="term" value="P:mitochondrial respiratory chain complex I assembly"/>
    <property type="evidence" value="ECO:0007669"/>
    <property type="project" value="TreeGrafter"/>
</dbReference>
<dbReference type="PANTHER" id="PTHR15224">
    <property type="entry name" value="NADH DEHYDROGENASE [UBIQUINONE] IRON-SULFUR PROTEIN 5"/>
    <property type="match status" value="1"/>
</dbReference>
<keyword evidence="11" id="KW-0496">Mitochondrion</keyword>
<feature type="disulfide bond" evidence="16">
    <location>
        <begin position="23"/>
        <end position="33"/>
    </location>
</feature>
<dbReference type="InterPro" id="IPR019342">
    <property type="entry name" value="NADH_UbQ_OxRdtase_FeS-su5"/>
</dbReference>
<evidence type="ECO:0000256" key="12">
    <source>
        <dbReference type="ARBA" id="ARBA00023136"/>
    </source>
</evidence>
<evidence type="ECO:0000256" key="6">
    <source>
        <dbReference type="ARBA" id="ARBA00013482"/>
    </source>
</evidence>